<sequence>MSLFTEKLLLMFVLSLLSVHNVTSAYFKTTVTITNSLSGNLDLNVHCKSADDDLGPHLLHQGQSYDWSFGNKFFGGTLFFCTVQWNNEIHRFDAYDQDNDLLKCYKSNCIWLIKQSGPCKVHPEEKHDECFPWKN</sequence>
<proteinExistence type="predicted"/>
<accession>A0ACB0LBY1</accession>
<gene>
    <name evidence="1" type="ORF">MILVUS5_LOCUS31577</name>
</gene>
<name>A0ACB0LBY1_TRIPR</name>
<reference evidence="1" key="1">
    <citation type="submission" date="2023-10" db="EMBL/GenBank/DDBJ databases">
        <authorList>
            <person name="Rodriguez Cubillos JULIANA M."/>
            <person name="De Vega J."/>
        </authorList>
    </citation>
    <scope>NUCLEOTIDE SEQUENCE</scope>
</reference>
<evidence type="ECO:0000313" key="1">
    <source>
        <dbReference type="EMBL" id="CAJ2666840.1"/>
    </source>
</evidence>
<dbReference type="EMBL" id="CASHSV030000513">
    <property type="protein sequence ID" value="CAJ2666840.1"/>
    <property type="molecule type" value="Genomic_DNA"/>
</dbReference>
<protein>
    <submittedName>
        <fullName evidence="1">Uncharacterized protein</fullName>
    </submittedName>
</protein>
<dbReference type="Proteomes" id="UP001177021">
    <property type="component" value="Unassembled WGS sequence"/>
</dbReference>
<keyword evidence="2" id="KW-1185">Reference proteome</keyword>
<evidence type="ECO:0000313" key="2">
    <source>
        <dbReference type="Proteomes" id="UP001177021"/>
    </source>
</evidence>
<organism evidence="1 2">
    <name type="scientific">Trifolium pratense</name>
    <name type="common">Red clover</name>
    <dbReference type="NCBI Taxonomy" id="57577"/>
    <lineage>
        <taxon>Eukaryota</taxon>
        <taxon>Viridiplantae</taxon>
        <taxon>Streptophyta</taxon>
        <taxon>Embryophyta</taxon>
        <taxon>Tracheophyta</taxon>
        <taxon>Spermatophyta</taxon>
        <taxon>Magnoliopsida</taxon>
        <taxon>eudicotyledons</taxon>
        <taxon>Gunneridae</taxon>
        <taxon>Pentapetalae</taxon>
        <taxon>rosids</taxon>
        <taxon>fabids</taxon>
        <taxon>Fabales</taxon>
        <taxon>Fabaceae</taxon>
        <taxon>Papilionoideae</taxon>
        <taxon>50 kb inversion clade</taxon>
        <taxon>NPAAA clade</taxon>
        <taxon>Hologalegina</taxon>
        <taxon>IRL clade</taxon>
        <taxon>Trifolieae</taxon>
        <taxon>Trifolium</taxon>
    </lineage>
</organism>
<comment type="caution">
    <text evidence="1">The sequence shown here is derived from an EMBL/GenBank/DDBJ whole genome shotgun (WGS) entry which is preliminary data.</text>
</comment>